<keyword evidence="6" id="KW-0067">ATP-binding</keyword>
<feature type="transmembrane region" description="Helical" evidence="8">
    <location>
        <begin position="124"/>
        <end position="145"/>
    </location>
</feature>
<dbReference type="SUPFAM" id="SSF50156">
    <property type="entry name" value="PDZ domain-like"/>
    <property type="match status" value="1"/>
</dbReference>
<dbReference type="SMART" id="SM00387">
    <property type="entry name" value="HATPase_c"/>
    <property type="match status" value="1"/>
</dbReference>
<dbReference type="RefSeq" id="WP_114381837.1">
    <property type="nucleotide sequence ID" value="NZ_QPJD01000012.1"/>
</dbReference>
<keyword evidence="5 11" id="KW-0418">Kinase</keyword>
<dbReference type="InterPro" id="IPR003594">
    <property type="entry name" value="HATPase_dom"/>
</dbReference>
<dbReference type="GO" id="GO:0005524">
    <property type="term" value="F:ATP binding"/>
    <property type="evidence" value="ECO:0007669"/>
    <property type="project" value="UniProtKB-KW"/>
</dbReference>
<organism evidence="11 12">
    <name type="scientific">Paenibacillus prosopidis</name>
    <dbReference type="NCBI Taxonomy" id="630520"/>
    <lineage>
        <taxon>Bacteria</taxon>
        <taxon>Bacillati</taxon>
        <taxon>Bacillota</taxon>
        <taxon>Bacilli</taxon>
        <taxon>Bacillales</taxon>
        <taxon>Paenibacillaceae</taxon>
        <taxon>Paenibacillus</taxon>
    </lineage>
</organism>
<keyword evidence="8" id="KW-0472">Membrane</keyword>
<evidence type="ECO:0000256" key="3">
    <source>
        <dbReference type="ARBA" id="ARBA00022679"/>
    </source>
</evidence>
<dbReference type="CDD" id="cd16917">
    <property type="entry name" value="HATPase_UhpB-NarQ-NarX-like"/>
    <property type="match status" value="1"/>
</dbReference>
<dbReference type="InterPro" id="IPR036890">
    <property type="entry name" value="HATPase_C_sf"/>
</dbReference>
<evidence type="ECO:0000313" key="12">
    <source>
        <dbReference type="Proteomes" id="UP000252415"/>
    </source>
</evidence>
<dbReference type="PROSITE" id="PS50106">
    <property type="entry name" value="PDZ"/>
    <property type="match status" value="1"/>
</dbReference>
<sequence length="798" mass="91681">MRSTLSNRILLILFLAVLAASLLYLTAVIVRIPTIGAVLSKEPDNRYIVKSIEPAGQAELKGIRVGDQILEVNDRPVDEFQNVLKYNSIEYADHVLVLHKDKVQQLISFPKGWSGEHSVWELMIQLYIPGISLVIFCAFSGFLYAKRRNDKAAIMLILFFISIGISYYSSAASYRRDPIGISVIYAVLPNIPLLFMSFMNNYLQRFDVHFISKKALRVLFGLVGLVSIVSLLYIWTNLFSIKMYNYVQAAFSGVVLLGNLICAYKLIRKFIKHRHTKMHSLFTITLISHLVAFTPFATMNLLPQIFGERQILPAAFTALFLFVLPIVYFYLSTSNQLFDIDFILTRFKYYTALALIPSILIAALVAFVVLGENNPSWSVWFGIFIVIYIGMTLFLYVKEQIDQRFRPKLFKAMYSYQDSLDRFSRKIARVMKQADLEDVLKQEITELLPVNRITFLVVEQSENIVFPIGEQPEELITAEFLLGTVSSLQLGELIELPYGLGLVIGRQRSRYHILWIGMKTNHTRFNSDELRWLKTMSNYASIVFENLYLIEGLIEDLESEVRKEHSTSPWVLRLLFCLSENERRKLAADLHDSALQDQLLWYRKLEAVMMDHPISTKLGHELEDIKEGLLDVIHQIRETCNELRPPLLKEMGVVEAVESIIEHTQMRVNFAVDFHAKAFSVELNEEQITAIYRIVQELLRNADKHSQAKLVTLELEQRNDMIYFRYQDDGIGMDVNHMIASFEHMGLSGIKERVTGLEGDISFYSQRGNGLEVVIMLPEMMTTGRSERGISRDSYLIS</sequence>
<keyword evidence="7" id="KW-0902">Two-component regulatory system</keyword>
<feature type="transmembrane region" description="Helical" evidence="8">
    <location>
        <begin position="311"/>
        <end position="331"/>
    </location>
</feature>
<feature type="transmembrane region" description="Helical" evidence="8">
    <location>
        <begin position="152"/>
        <end position="170"/>
    </location>
</feature>
<dbReference type="InterPro" id="IPR036034">
    <property type="entry name" value="PDZ_sf"/>
</dbReference>
<evidence type="ECO:0000256" key="4">
    <source>
        <dbReference type="ARBA" id="ARBA00022741"/>
    </source>
</evidence>
<evidence type="ECO:0000256" key="5">
    <source>
        <dbReference type="ARBA" id="ARBA00022777"/>
    </source>
</evidence>
<feature type="transmembrane region" description="Helical" evidence="8">
    <location>
        <begin position="247"/>
        <end position="267"/>
    </location>
</feature>
<keyword evidence="3" id="KW-0808">Transferase</keyword>
<feature type="transmembrane region" description="Helical" evidence="8">
    <location>
        <begin position="352"/>
        <end position="371"/>
    </location>
</feature>
<dbReference type="GO" id="GO:0046983">
    <property type="term" value="F:protein dimerization activity"/>
    <property type="evidence" value="ECO:0007669"/>
    <property type="project" value="InterPro"/>
</dbReference>
<dbReference type="AlphaFoldDB" id="A0A368VSZ3"/>
<dbReference type="Gene3D" id="3.30.565.10">
    <property type="entry name" value="Histidine kinase-like ATPase, C-terminal domain"/>
    <property type="match status" value="1"/>
</dbReference>
<evidence type="ECO:0000256" key="6">
    <source>
        <dbReference type="ARBA" id="ARBA00022840"/>
    </source>
</evidence>
<proteinExistence type="predicted"/>
<feature type="transmembrane region" description="Helical" evidence="8">
    <location>
        <begin position="182"/>
        <end position="203"/>
    </location>
</feature>
<evidence type="ECO:0000256" key="2">
    <source>
        <dbReference type="ARBA" id="ARBA00012438"/>
    </source>
</evidence>
<keyword evidence="4" id="KW-0547">Nucleotide-binding</keyword>
<dbReference type="PANTHER" id="PTHR24421">
    <property type="entry name" value="NITRATE/NITRITE SENSOR PROTEIN NARX-RELATED"/>
    <property type="match status" value="1"/>
</dbReference>
<dbReference type="PROSITE" id="PS50109">
    <property type="entry name" value="HIS_KIN"/>
    <property type="match status" value="1"/>
</dbReference>
<dbReference type="OrthoDB" id="9781904at2"/>
<keyword evidence="8" id="KW-0812">Transmembrane</keyword>
<dbReference type="InterPro" id="IPR050482">
    <property type="entry name" value="Sensor_HK_TwoCompSys"/>
</dbReference>
<dbReference type="SUPFAM" id="SSF55874">
    <property type="entry name" value="ATPase domain of HSP90 chaperone/DNA topoisomerase II/histidine kinase"/>
    <property type="match status" value="1"/>
</dbReference>
<name>A0A368VSZ3_9BACL</name>
<comment type="catalytic activity">
    <reaction evidence="1">
        <text>ATP + protein L-histidine = ADP + protein N-phospho-L-histidine.</text>
        <dbReference type="EC" id="2.7.13.3"/>
    </reaction>
</comment>
<dbReference type="Pfam" id="PF00595">
    <property type="entry name" value="PDZ"/>
    <property type="match status" value="1"/>
</dbReference>
<dbReference type="GO" id="GO:0016020">
    <property type="term" value="C:membrane"/>
    <property type="evidence" value="ECO:0007669"/>
    <property type="project" value="InterPro"/>
</dbReference>
<dbReference type="Pfam" id="PF02518">
    <property type="entry name" value="HATPase_c"/>
    <property type="match status" value="1"/>
</dbReference>
<dbReference type="InterPro" id="IPR011712">
    <property type="entry name" value="Sig_transdc_His_kin_sub3_dim/P"/>
</dbReference>
<evidence type="ECO:0000259" key="10">
    <source>
        <dbReference type="PROSITE" id="PS50109"/>
    </source>
</evidence>
<feature type="transmembrane region" description="Helical" evidence="8">
    <location>
        <begin position="279"/>
        <end position="299"/>
    </location>
</feature>
<dbReference type="Gene3D" id="2.30.42.10">
    <property type="match status" value="1"/>
</dbReference>
<dbReference type="GO" id="GO:0000155">
    <property type="term" value="F:phosphorelay sensor kinase activity"/>
    <property type="evidence" value="ECO:0007669"/>
    <property type="project" value="InterPro"/>
</dbReference>
<dbReference type="SMART" id="SM00228">
    <property type="entry name" value="PDZ"/>
    <property type="match status" value="1"/>
</dbReference>
<protein>
    <recommendedName>
        <fullName evidence="2">histidine kinase</fullName>
        <ecNumber evidence="2">2.7.13.3</ecNumber>
    </recommendedName>
</protein>
<keyword evidence="8" id="KW-1133">Transmembrane helix</keyword>
<evidence type="ECO:0000256" key="1">
    <source>
        <dbReference type="ARBA" id="ARBA00000085"/>
    </source>
</evidence>
<feature type="domain" description="PDZ" evidence="9">
    <location>
        <begin position="35"/>
        <end position="77"/>
    </location>
</feature>
<dbReference type="Pfam" id="PF07730">
    <property type="entry name" value="HisKA_3"/>
    <property type="match status" value="1"/>
</dbReference>
<keyword evidence="12" id="KW-1185">Reference proteome</keyword>
<dbReference type="EC" id="2.7.13.3" evidence="2"/>
<comment type="caution">
    <text evidence="11">The sequence shown here is derived from an EMBL/GenBank/DDBJ whole genome shotgun (WGS) entry which is preliminary data.</text>
</comment>
<dbReference type="Proteomes" id="UP000252415">
    <property type="component" value="Unassembled WGS sequence"/>
</dbReference>
<dbReference type="InterPro" id="IPR001478">
    <property type="entry name" value="PDZ"/>
</dbReference>
<dbReference type="PANTHER" id="PTHR24421:SF60">
    <property type="entry name" value="SENSOR HISTIDINE KINASE COMP"/>
    <property type="match status" value="1"/>
</dbReference>
<evidence type="ECO:0000259" key="9">
    <source>
        <dbReference type="PROSITE" id="PS50106"/>
    </source>
</evidence>
<dbReference type="InterPro" id="IPR005467">
    <property type="entry name" value="His_kinase_dom"/>
</dbReference>
<feature type="domain" description="Histidine kinase" evidence="10">
    <location>
        <begin position="691"/>
        <end position="781"/>
    </location>
</feature>
<dbReference type="EMBL" id="QPJD01000012">
    <property type="protein sequence ID" value="RCW44294.1"/>
    <property type="molecule type" value="Genomic_DNA"/>
</dbReference>
<reference evidence="11 12" key="1">
    <citation type="submission" date="2018-07" db="EMBL/GenBank/DDBJ databases">
        <title>Genomic Encyclopedia of Type Strains, Phase III (KMG-III): the genomes of soil and plant-associated and newly described type strains.</title>
        <authorList>
            <person name="Whitman W."/>
        </authorList>
    </citation>
    <scope>NUCLEOTIDE SEQUENCE [LARGE SCALE GENOMIC DNA]</scope>
    <source>
        <strain evidence="11 12">CECT 7506</strain>
    </source>
</reference>
<accession>A0A368VSZ3</accession>
<evidence type="ECO:0000256" key="8">
    <source>
        <dbReference type="SAM" id="Phobius"/>
    </source>
</evidence>
<feature type="transmembrane region" description="Helical" evidence="8">
    <location>
        <begin position="215"/>
        <end position="235"/>
    </location>
</feature>
<feature type="transmembrane region" description="Helical" evidence="8">
    <location>
        <begin position="377"/>
        <end position="397"/>
    </location>
</feature>
<evidence type="ECO:0000313" key="11">
    <source>
        <dbReference type="EMBL" id="RCW44294.1"/>
    </source>
</evidence>
<evidence type="ECO:0000256" key="7">
    <source>
        <dbReference type="ARBA" id="ARBA00023012"/>
    </source>
</evidence>
<gene>
    <name evidence="11" type="ORF">DFP97_112158</name>
</gene>